<dbReference type="Gene3D" id="3.40.50.1980">
    <property type="entry name" value="Nitrogenase molybdenum iron protein domain"/>
    <property type="match status" value="2"/>
</dbReference>
<dbReference type="GO" id="GO:0030115">
    <property type="term" value="C:S-layer"/>
    <property type="evidence" value="ECO:0007669"/>
    <property type="project" value="UniProtKB-SubCell"/>
</dbReference>
<dbReference type="InterPro" id="IPR002491">
    <property type="entry name" value="ABC_transptr_periplasmic_BD"/>
</dbReference>
<dbReference type="SUPFAM" id="SSF53807">
    <property type="entry name" value="Helical backbone' metal receptor"/>
    <property type="match status" value="1"/>
</dbReference>
<protein>
    <submittedName>
        <fullName evidence="3">PGF-CTERM-anchored ABC transporter substrate-binding protein</fullName>
    </submittedName>
</protein>
<feature type="domain" description="Fe/B12 periplasmic-binding" evidence="2">
    <location>
        <begin position="68"/>
        <end position="314"/>
    </location>
</feature>
<dbReference type="InterPro" id="IPR026371">
    <property type="entry name" value="PGF_CTERM"/>
</dbReference>
<dbReference type="PANTHER" id="PTHR30535">
    <property type="entry name" value="VITAMIN B12-BINDING PROTEIN"/>
    <property type="match status" value="1"/>
</dbReference>
<dbReference type="NCBIfam" id="TIGR04281">
    <property type="entry name" value="peripla_PGF_1"/>
    <property type="match status" value="1"/>
</dbReference>
<dbReference type="AlphaFoldDB" id="A0ABD6CD67"/>
<dbReference type="Proteomes" id="UP001597119">
    <property type="component" value="Unassembled WGS sequence"/>
</dbReference>
<evidence type="ECO:0000313" key="4">
    <source>
        <dbReference type="Proteomes" id="UP001597119"/>
    </source>
</evidence>
<evidence type="ECO:0000259" key="2">
    <source>
        <dbReference type="PROSITE" id="PS50983"/>
    </source>
</evidence>
<keyword evidence="4" id="KW-1185">Reference proteome</keyword>
<dbReference type="Pfam" id="PF01497">
    <property type="entry name" value="Peripla_BP_2"/>
    <property type="match status" value="1"/>
</dbReference>
<proteinExistence type="predicted"/>
<reference evidence="3 4" key="1">
    <citation type="journal article" date="2019" name="Int. J. Syst. Evol. Microbiol.">
        <title>The Global Catalogue of Microorganisms (GCM) 10K type strain sequencing project: providing services to taxonomists for standard genome sequencing and annotation.</title>
        <authorList>
            <consortium name="The Broad Institute Genomics Platform"/>
            <consortium name="The Broad Institute Genome Sequencing Center for Infectious Disease"/>
            <person name="Wu L."/>
            <person name="Ma J."/>
        </authorList>
    </citation>
    <scope>NUCLEOTIDE SEQUENCE [LARGE SCALE GENOMIC DNA]</scope>
    <source>
        <strain evidence="3 4">CGMCC 1.12125</strain>
    </source>
</reference>
<dbReference type="PROSITE" id="PS50983">
    <property type="entry name" value="FE_B12_PBP"/>
    <property type="match status" value="1"/>
</dbReference>
<dbReference type="PANTHER" id="PTHR30535:SF34">
    <property type="entry name" value="MOLYBDATE-BINDING PROTEIN MOLA"/>
    <property type="match status" value="1"/>
</dbReference>
<dbReference type="RefSeq" id="WP_247373228.1">
    <property type="nucleotide sequence ID" value="NZ_JALLGV010000001.1"/>
</dbReference>
<dbReference type="GO" id="GO:0005886">
    <property type="term" value="C:plasma membrane"/>
    <property type="evidence" value="ECO:0007669"/>
    <property type="project" value="UniProtKB-SubCell"/>
</dbReference>
<gene>
    <name evidence="3" type="ORF">ACFR9U_11010</name>
</gene>
<organism evidence="3 4">
    <name type="scientific">Halorientalis brevis</name>
    <dbReference type="NCBI Taxonomy" id="1126241"/>
    <lineage>
        <taxon>Archaea</taxon>
        <taxon>Methanobacteriati</taxon>
        <taxon>Methanobacteriota</taxon>
        <taxon>Stenosarchaea group</taxon>
        <taxon>Halobacteria</taxon>
        <taxon>Halobacteriales</taxon>
        <taxon>Haloarculaceae</taxon>
        <taxon>Halorientalis</taxon>
    </lineage>
</organism>
<evidence type="ECO:0000256" key="1">
    <source>
        <dbReference type="ARBA" id="ARBA00022729"/>
    </source>
</evidence>
<sequence>MTIRATALTICLLLVSVSAGGIATATDASTGPADRLGATAPAQSDCSFPVSTTDATGTEVTIDSKPERIVVLQPSDAQLVWEIGAQDRVVGMPKTQYTSYLDDRSGKTNVKNEDLSVNTEQVVGLQPDVVLASNITDPATVRELRRAGLTVYHFEQVESLDEIAGNLETVGELVGSCSAGTERANEFRLQVETVEHAAEQADQRPTVLYYFFGMTAGSETHIDDVVETAGGNNVATEVGITGYGQLSPEVAVDQNPEWLVYPGHASLPEANAYNETTAMQEGQIVELNPDYISQPGPRVTVPLTRLAKQWHPNELAAANESVTMANVTTPNETGTTQTSSSGPGFGAGVALTALLAVALLARRS</sequence>
<dbReference type="EMBL" id="JBHUDJ010000003">
    <property type="protein sequence ID" value="MFD1587515.1"/>
    <property type="molecule type" value="Genomic_DNA"/>
</dbReference>
<comment type="caution">
    <text evidence="3">The sequence shown here is derived from an EMBL/GenBank/DDBJ whole genome shotgun (WGS) entry which is preliminary data.</text>
</comment>
<name>A0ABD6CD67_9EURY</name>
<dbReference type="InterPro" id="IPR050902">
    <property type="entry name" value="ABC_Transporter_SBP"/>
</dbReference>
<evidence type="ECO:0000313" key="3">
    <source>
        <dbReference type="EMBL" id="MFD1587515.1"/>
    </source>
</evidence>
<accession>A0ABD6CD67</accession>
<dbReference type="NCBIfam" id="TIGR04126">
    <property type="entry name" value="PGF_CTERM"/>
    <property type="match status" value="1"/>
</dbReference>
<dbReference type="Pfam" id="PF18204">
    <property type="entry name" value="PGF-CTERM"/>
    <property type="match status" value="1"/>
</dbReference>
<dbReference type="InterPro" id="IPR026469">
    <property type="entry name" value="Peripla_PGF_1"/>
</dbReference>
<keyword evidence="1" id="KW-0732">Signal</keyword>